<name>A0ABW4R6V8_9RHOB</name>
<gene>
    <name evidence="7" type="ORF">ACFSCT_08775</name>
</gene>
<evidence type="ECO:0000256" key="3">
    <source>
        <dbReference type="ARBA" id="ARBA00022989"/>
    </source>
</evidence>
<comment type="caution">
    <text evidence="7">The sequence shown here is derived from an EMBL/GenBank/DDBJ whole genome shotgun (WGS) entry which is preliminary data.</text>
</comment>
<protein>
    <submittedName>
        <fullName evidence="7">Translocation/assembly module TamB domain-containing protein</fullName>
    </submittedName>
</protein>
<evidence type="ECO:0000256" key="5">
    <source>
        <dbReference type="SAM" id="SignalP"/>
    </source>
</evidence>
<organism evidence="7 8">
    <name type="scientific">Paracoccus pacificus</name>
    <dbReference type="NCBI Taxonomy" id="1463598"/>
    <lineage>
        <taxon>Bacteria</taxon>
        <taxon>Pseudomonadati</taxon>
        <taxon>Pseudomonadota</taxon>
        <taxon>Alphaproteobacteria</taxon>
        <taxon>Rhodobacterales</taxon>
        <taxon>Paracoccaceae</taxon>
        <taxon>Paracoccus</taxon>
    </lineage>
</organism>
<evidence type="ECO:0000259" key="6">
    <source>
        <dbReference type="Pfam" id="PF04357"/>
    </source>
</evidence>
<keyword evidence="2" id="KW-0812">Transmembrane</keyword>
<evidence type="ECO:0000313" key="7">
    <source>
        <dbReference type="EMBL" id="MFD1881806.1"/>
    </source>
</evidence>
<dbReference type="Proteomes" id="UP001597213">
    <property type="component" value="Unassembled WGS sequence"/>
</dbReference>
<keyword evidence="4" id="KW-0472">Membrane</keyword>
<proteinExistence type="predicted"/>
<reference evidence="8" key="1">
    <citation type="journal article" date="2019" name="Int. J. Syst. Evol. Microbiol.">
        <title>The Global Catalogue of Microorganisms (GCM) 10K type strain sequencing project: providing services to taxonomists for standard genome sequencing and annotation.</title>
        <authorList>
            <consortium name="The Broad Institute Genomics Platform"/>
            <consortium name="The Broad Institute Genome Sequencing Center for Infectious Disease"/>
            <person name="Wu L."/>
            <person name="Ma J."/>
        </authorList>
    </citation>
    <scope>NUCLEOTIDE SEQUENCE [LARGE SCALE GENOMIC DNA]</scope>
    <source>
        <strain evidence="8">CCUG 56029</strain>
    </source>
</reference>
<feature type="domain" description="Translocation and assembly module TamB C-terminal" evidence="6">
    <location>
        <begin position="1139"/>
        <end position="1495"/>
    </location>
</feature>
<evidence type="ECO:0000256" key="2">
    <source>
        <dbReference type="ARBA" id="ARBA00022692"/>
    </source>
</evidence>
<evidence type="ECO:0000256" key="4">
    <source>
        <dbReference type="ARBA" id="ARBA00023136"/>
    </source>
</evidence>
<dbReference type="EMBL" id="JBHUEN010000021">
    <property type="protein sequence ID" value="MFD1881806.1"/>
    <property type="molecule type" value="Genomic_DNA"/>
</dbReference>
<dbReference type="PANTHER" id="PTHR36985">
    <property type="entry name" value="TRANSLOCATION AND ASSEMBLY MODULE SUBUNIT TAMB"/>
    <property type="match status" value="1"/>
</dbReference>
<sequence>MRRFILLLLLVLLPVSVMAQDSQTEEDKGFLTRFLEEKLSGAGRQVVISGFAGALSSRATFASITIADDQGVWLTLRNGAIQWNRSAILRGRIEIAELSAAEIDLPRTPTPAAQASVATPEAREFSLPELPVSVKIEKLLAERVVLGQPIIGLPAELRVSGDMSLEGGEGTAVLNIDRLDGPRGRFALNAAFSNTTRNLNLNLDLDEDKDGLAVNLLNIPDRPAIKLQVAGRGPISNYAADIVLATDGQPRVTGKATLATAAGPDDSPGQKFRLALDGDISPLLPVQHRAFFGNKAVLLAEGWRGESGRIALPVLMIDTNALNLSGSLNLGDDGAPQSAVMLMTVGTEAGATEPETLLPFGNAATRVSTGRFELVYDKAKGDGWTLNSRMRNLKQAMMTIDAVDLNGSGSVKQEAGRVDEVTGVLNFDTTGIAPTDKGLALAIGETLKGRTDIHWARENPLELTNLSLEGGGYGLTGDIRADGLGSGITVSGEVEARHDDLSRLSTLAGRALKGNATATISGLYTVLTKGFDVEAKVTGNDIAINQPQVDRMLAGESAIELSARRDETGIELRDLTVNAQNLTAQAQGMLTSNNSDLTATASMPDLSVADPAFGGALKVNAKITGPAGLRRLAVDGIADDLVTGIAELDGALKGQTVLTVAAQQQENGGLAVETLRLANTQLIAEGNGTYAKGTGGNANITFSMPDLTVMGRGFAGAIKANARLSEANGTRSVDIAGTGTNLSFGQAQVDGAMMGDTRLMVRASEKDGTISIEEARLTNDQMNATAQGTIGKEGTNASAHAVIRNLAAFGAGWRGTVTADATFADDGTGARKLTVDGTGQNISLGQRDLDAALSGETKLTVRATERQGVFDIEQADIQGPNLTASAKGVYGGGKTDINATARASSLAFLGRGLSGALNADARLVEQNGERQITASGNASNLAIGNEKADALLRGQTTFDVAATQKGGLISVQRLNLRNPQLSVQGDGALNDGVPSVKLTAMLGDLALLVPGFPGPVQINGTARQDGSNYVMDLNGTAPGGTRLQVAGSIASNFQNADLRIEGVSDAAIANPFLRTRSLEGAVNFNLLMQGKPGLDALSGRISIPSGRLADPKLGIRIDNLALNADLGGGRINVDARGNVNAGGSLRVSGPIELRGDRNMDIVVMLNDVRIRDPNLYQTRANGEIRIQGPQALGATISGTINLFDTEIRVPATSGGGAGDIPEIRHINDSAAVRATRAKAGLAPWPSRASAEAGMTGPAATPPTHPMKLDLLISAPTQVFVRGRGLDAELGGQIRLTGTTQNIIPIGTIELIRGRLDLLGKRFDLDTGIIEMQGSLMPVVQFIASNQQDGITTRIEIEGDITDPEIHFTSDPDMPEEEVLSQLLFGRGLDKISALQAAQLANAIAVLAGRGGAGIVDKLRSSFGLDDLDLSTDDQGRVSVRAGKYISKNVYTDVAVGQDGKSTVNLNLDISPSLTARGSVDNEGDSSLGLFYERDY</sequence>
<accession>A0ABW4R6V8</accession>
<feature type="chain" id="PRO_5046165539" evidence="5">
    <location>
        <begin position="20"/>
        <end position="1495"/>
    </location>
</feature>
<keyword evidence="8" id="KW-1185">Reference proteome</keyword>
<dbReference type="RefSeq" id="WP_379141968.1">
    <property type="nucleotide sequence ID" value="NZ_JBHUEN010000021.1"/>
</dbReference>
<evidence type="ECO:0000256" key="1">
    <source>
        <dbReference type="ARBA" id="ARBA00004167"/>
    </source>
</evidence>
<dbReference type="PANTHER" id="PTHR36985:SF1">
    <property type="entry name" value="TRANSLOCATION AND ASSEMBLY MODULE SUBUNIT TAMB"/>
    <property type="match status" value="1"/>
</dbReference>
<dbReference type="InterPro" id="IPR007452">
    <property type="entry name" value="TamB_C"/>
</dbReference>
<keyword evidence="3" id="KW-1133">Transmembrane helix</keyword>
<feature type="signal peptide" evidence="5">
    <location>
        <begin position="1"/>
        <end position="19"/>
    </location>
</feature>
<keyword evidence="5" id="KW-0732">Signal</keyword>
<comment type="subcellular location">
    <subcellularLocation>
        <location evidence="1">Membrane</location>
        <topology evidence="1">Single-pass membrane protein</topology>
    </subcellularLocation>
</comment>
<evidence type="ECO:0000313" key="8">
    <source>
        <dbReference type="Proteomes" id="UP001597213"/>
    </source>
</evidence>
<dbReference type="Pfam" id="PF04357">
    <property type="entry name" value="TamB"/>
    <property type="match status" value="1"/>
</dbReference>